<sequence>MQLFHKDTAYSEAMMRMTVLASGSKGNSLIVASSRTRILVDAGLSCRELCKRMCAVQEDPCSLDAILITHEHQDHVQGLAVTARKLGIPVYFTEATHRAWMRWMKPQKRMTYADWLELRKQAAAAASESRVEGSSESAPRGAILPEHELEQEESGKPEADPCTLPGVEYFRSGSGFLIGDIAVTPFTIPHDAADPVGFVFEAEGIRMGLATDLGYVPSNVQQQLRNCDLLMIESNHDLEMLRDGPYPWSVKQRVMSRVGHLSNDATAGFLERSYDGKATYVILAHLSESNNLPELARVAAELALRERMNLLANKLVLAQQHQPSESICF</sequence>
<dbReference type="Pfam" id="PF12706">
    <property type="entry name" value="Lactamase_B_2"/>
    <property type="match status" value="1"/>
</dbReference>
<dbReference type="KEGG" id="abas:ACPOL_0025"/>
<feature type="compositionally biased region" description="Basic and acidic residues" evidence="1">
    <location>
        <begin position="145"/>
        <end position="158"/>
    </location>
</feature>
<dbReference type="Proteomes" id="UP000253606">
    <property type="component" value="Chromosome"/>
</dbReference>
<dbReference type="InterPro" id="IPR001279">
    <property type="entry name" value="Metallo-B-lactamas"/>
</dbReference>
<protein>
    <submittedName>
        <fullName evidence="3">Metal-dependent hydrolases of the beta-lactamase superfamily I</fullName>
    </submittedName>
</protein>
<gene>
    <name evidence="3" type="ORF">ACPOL_0025</name>
</gene>
<reference evidence="3 4" key="1">
    <citation type="journal article" date="2018" name="Front. Microbiol.">
        <title>Hydrolytic Capabilities as a Key to Environmental Success: Chitinolytic and Cellulolytic Acidobacteria From Acidic Sub-arctic Soils and Boreal Peatlands.</title>
        <authorList>
            <person name="Belova S.E."/>
            <person name="Ravin N.V."/>
            <person name="Pankratov T.A."/>
            <person name="Rakitin A.L."/>
            <person name="Ivanova A.A."/>
            <person name="Beletsky A.V."/>
            <person name="Mardanov A.V."/>
            <person name="Sinninghe Damste J.S."/>
            <person name="Dedysh S.N."/>
        </authorList>
    </citation>
    <scope>NUCLEOTIDE SEQUENCE [LARGE SCALE GENOMIC DNA]</scope>
    <source>
        <strain evidence="3 4">SBC82</strain>
    </source>
</reference>
<dbReference type="EMBL" id="CP030840">
    <property type="protein sequence ID" value="AXC09412.1"/>
    <property type="molecule type" value="Genomic_DNA"/>
</dbReference>
<feature type="region of interest" description="Disordered" evidence="1">
    <location>
        <begin position="126"/>
        <end position="158"/>
    </location>
</feature>
<keyword evidence="3" id="KW-0378">Hydrolase</keyword>
<dbReference type="InterPro" id="IPR036866">
    <property type="entry name" value="RibonucZ/Hydroxyglut_hydro"/>
</dbReference>
<organism evidence="3 4">
    <name type="scientific">Acidisarcina polymorpha</name>
    <dbReference type="NCBI Taxonomy" id="2211140"/>
    <lineage>
        <taxon>Bacteria</taxon>
        <taxon>Pseudomonadati</taxon>
        <taxon>Acidobacteriota</taxon>
        <taxon>Terriglobia</taxon>
        <taxon>Terriglobales</taxon>
        <taxon>Acidobacteriaceae</taxon>
        <taxon>Acidisarcina</taxon>
    </lineage>
</organism>
<dbReference type="PANTHER" id="PTHR47619:SF1">
    <property type="entry name" value="EXODEOXYRIBONUCLEASE WALJ"/>
    <property type="match status" value="1"/>
</dbReference>
<evidence type="ECO:0000256" key="1">
    <source>
        <dbReference type="SAM" id="MobiDB-lite"/>
    </source>
</evidence>
<dbReference type="SUPFAM" id="SSF56281">
    <property type="entry name" value="Metallo-hydrolase/oxidoreductase"/>
    <property type="match status" value="1"/>
</dbReference>
<evidence type="ECO:0000313" key="3">
    <source>
        <dbReference type="EMBL" id="AXC09412.1"/>
    </source>
</evidence>
<name>A0A2Z5FRU9_9BACT</name>
<keyword evidence="4" id="KW-1185">Reference proteome</keyword>
<evidence type="ECO:0000259" key="2">
    <source>
        <dbReference type="SMART" id="SM00849"/>
    </source>
</evidence>
<dbReference type="SMART" id="SM00849">
    <property type="entry name" value="Lactamase_B"/>
    <property type="match status" value="1"/>
</dbReference>
<dbReference type="Pfam" id="PF00753">
    <property type="entry name" value="Lactamase_B"/>
    <property type="match status" value="1"/>
</dbReference>
<dbReference type="AlphaFoldDB" id="A0A2Z5FRU9"/>
<dbReference type="InterPro" id="IPR052533">
    <property type="entry name" value="WalJ/YycJ-like"/>
</dbReference>
<proteinExistence type="predicted"/>
<dbReference type="PANTHER" id="PTHR47619">
    <property type="entry name" value="METALLO-HYDROLASE YYCJ-RELATED"/>
    <property type="match status" value="1"/>
</dbReference>
<dbReference type="Gene3D" id="3.60.15.10">
    <property type="entry name" value="Ribonuclease Z/Hydroxyacylglutathione hydrolase-like"/>
    <property type="match status" value="1"/>
</dbReference>
<accession>A0A2Z5FRU9</accession>
<evidence type="ECO:0000313" key="4">
    <source>
        <dbReference type="Proteomes" id="UP000253606"/>
    </source>
</evidence>
<dbReference type="GO" id="GO:0016787">
    <property type="term" value="F:hydrolase activity"/>
    <property type="evidence" value="ECO:0007669"/>
    <property type="project" value="UniProtKB-KW"/>
</dbReference>
<feature type="domain" description="Metallo-beta-lactamase" evidence="2">
    <location>
        <begin position="25"/>
        <end position="260"/>
    </location>
</feature>